<reference evidence="2" key="1">
    <citation type="submission" date="2021-03" db="EMBL/GenBank/DDBJ databases">
        <authorList>
            <person name="Li Z."/>
            <person name="Yang C."/>
        </authorList>
    </citation>
    <scope>NUCLEOTIDE SEQUENCE</scope>
    <source>
        <strain evidence="2">Dzin_1.0</strain>
        <tissue evidence="2">Leaf</tissue>
    </source>
</reference>
<evidence type="ECO:0000313" key="3">
    <source>
        <dbReference type="Proteomes" id="UP001085076"/>
    </source>
</evidence>
<organism evidence="2 3">
    <name type="scientific">Dioscorea zingiberensis</name>
    <dbReference type="NCBI Taxonomy" id="325984"/>
    <lineage>
        <taxon>Eukaryota</taxon>
        <taxon>Viridiplantae</taxon>
        <taxon>Streptophyta</taxon>
        <taxon>Embryophyta</taxon>
        <taxon>Tracheophyta</taxon>
        <taxon>Spermatophyta</taxon>
        <taxon>Magnoliopsida</taxon>
        <taxon>Liliopsida</taxon>
        <taxon>Dioscoreales</taxon>
        <taxon>Dioscoreaceae</taxon>
        <taxon>Dioscorea</taxon>
    </lineage>
</organism>
<comment type="caution">
    <text evidence="2">The sequence shown here is derived from an EMBL/GenBank/DDBJ whole genome shotgun (WGS) entry which is preliminary data.</text>
</comment>
<feature type="compositionally biased region" description="Polar residues" evidence="1">
    <location>
        <begin position="115"/>
        <end position="134"/>
    </location>
</feature>
<feature type="region of interest" description="Disordered" evidence="1">
    <location>
        <begin position="1"/>
        <end position="20"/>
    </location>
</feature>
<dbReference type="EMBL" id="JAGGNH010000005">
    <property type="protein sequence ID" value="KAJ0972662.1"/>
    <property type="molecule type" value="Genomic_DNA"/>
</dbReference>
<gene>
    <name evidence="2" type="ORF">J5N97_020621</name>
</gene>
<dbReference type="AlphaFoldDB" id="A0A9D5HDV3"/>
<protein>
    <submittedName>
        <fullName evidence="2">Uncharacterized protein</fullName>
    </submittedName>
</protein>
<keyword evidence="3" id="KW-1185">Reference proteome</keyword>
<reference evidence="2" key="2">
    <citation type="journal article" date="2022" name="Hortic Res">
        <title>The genome of Dioscorea zingiberensis sheds light on the biosynthesis, origin and evolution of the medicinally important diosgenin saponins.</title>
        <authorList>
            <person name="Li Y."/>
            <person name="Tan C."/>
            <person name="Li Z."/>
            <person name="Guo J."/>
            <person name="Li S."/>
            <person name="Chen X."/>
            <person name="Wang C."/>
            <person name="Dai X."/>
            <person name="Yang H."/>
            <person name="Song W."/>
            <person name="Hou L."/>
            <person name="Xu J."/>
            <person name="Tong Z."/>
            <person name="Xu A."/>
            <person name="Yuan X."/>
            <person name="Wang W."/>
            <person name="Yang Q."/>
            <person name="Chen L."/>
            <person name="Sun Z."/>
            <person name="Wang K."/>
            <person name="Pan B."/>
            <person name="Chen J."/>
            <person name="Bao Y."/>
            <person name="Liu F."/>
            <person name="Qi X."/>
            <person name="Gang D.R."/>
            <person name="Wen J."/>
            <person name="Li J."/>
        </authorList>
    </citation>
    <scope>NUCLEOTIDE SEQUENCE</scope>
    <source>
        <strain evidence="2">Dzin_1.0</strain>
    </source>
</reference>
<feature type="region of interest" description="Disordered" evidence="1">
    <location>
        <begin position="80"/>
        <end position="160"/>
    </location>
</feature>
<feature type="compositionally biased region" description="Basic and acidic residues" evidence="1">
    <location>
        <begin position="89"/>
        <end position="114"/>
    </location>
</feature>
<accession>A0A9D5HDV3</accession>
<sequence length="279" mass="30257">MASPASSAKPSSPFQDRSHSPILQPSLNLAALKALKGAGINVILGKHNEDLQALTFNTSFAAAWVTTNVLHNSASIRATRSSLGHSGKNSKEEKAKQQGHSRKDLAKINEESKKVMQNKSTECGGTTPRVSISIGSEMAGGTNHSRGDQEGWKMTTSKKKQERTIARRTRGKRLTFISKLTRVFLVQESVMIRIQCRRWRHRSISPPPFMKARDVDDIGTGMGSDGAHRIAKAALDVKVLEVMSSVDEISRGASEIIVWQVARRGEGGDQGSSEGSVEG</sequence>
<name>A0A9D5HDV3_9LILI</name>
<dbReference type="Proteomes" id="UP001085076">
    <property type="component" value="Miscellaneous, Linkage group lg05"/>
</dbReference>
<evidence type="ECO:0000256" key="1">
    <source>
        <dbReference type="SAM" id="MobiDB-lite"/>
    </source>
</evidence>
<proteinExistence type="predicted"/>
<dbReference type="Gene3D" id="3.20.20.80">
    <property type="entry name" value="Glycosidases"/>
    <property type="match status" value="1"/>
</dbReference>
<feature type="compositionally biased region" description="Low complexity" evidence="1">
    <location>
        <begin position="1"/>
        <end position="13"/>
    </location>
</feature>
<evidence type="ECO:0000313" key="2">
    <source>
        <dbReference type="EMBL" id="KAJ0972662.1"/>
    </source>
</evidence>